<name>A0A6P6HVV8_PUMCO</name>
<feature type="compositionally biased region" description="Basic residues" evidence="1">
    <location>
        <begin position="229"/>
        <end position="249"/>
    </location>
</feature>
<protein>
    <submittedName>
        <fullName evidence="3">Surfeit locus protein 2</fullName>
    </submittedName>
</protein>
<dbReference type="RefSeq" id="XP_025779869.1">
    <property type="nucleotide sequence ID" value="XM_025924084.1"/>
</dbReference>
<gene>
    <name evidence="3" type="primary">SURF2</name>
</gene>
<sequence length="258" mass="29272">MSEPPAEVLAFLRDHPSLRLEPGAAKVKCALTGHELPCRLPELQVYTRGKKYRRLVSASPAFDYAEFEPHIVPSTKNPHQLFCRLTLRHINKVPEHVLRHTQGQRYQRALREYERCQKQGAEYVAACLLHRRRRRREDQVDGAGPPRRGEAFWEPSSGEDGAAASDSDDSMTDLYPPEVFTRKDPGGTEHGDGTEDFLTEGEDERPRGLTETGPGGGEETRGDQEPVLKRRKRQLGSAKKFRHHHRKPKSFSSFKQSG</sequence>
<feature type="compositionally biased region" description="Basic and acidic residues" evidence="1">
    <location>
        <begin position="180"/>
        <end position="193"/>
    </location>
</feature>
<dbReference type="Pfam" id="PF05477">
    <property type="entry name" value="SURF2"/>
    <property type="match status" value="1"/>
</dbReference>
<feature type="region of interest" description="Disordered" evidence="1">
    <location>
        <begin position="134"/>
        <end position="258"/>
    </location>
</feature>
<keyword evidence="2" id="KW-1185">Reference proteome</keyword>
<dbReference type="CTD" id="6835"/>
<dbReference type="AlphaFoldDB" id="A0A6P6HVV8"/>
<feature type="compositionally biased region" description="Basic and acidic residues" evidence="1">
    <location>
        <begin position="218"/>
        <end position="228"/>
    </location>
</feature>
<dbReference type="KEGG" id="pcoo:112860875"/>
<dbReference type="Proteomes" id="UP000515131">
    <property type="component" value="Unplaced"/>
</dbReference>
<feature type="compositionally biased region" description="Low complexity" evidence="1">
    <location>
        <begin position="156"/>
        <end position="165"/>
    </location>
</feature>
<proteinExistence type="predicted"/>
<dbReference type="InterPro" id="IPR008833">
    <property type="entry name" value="Surf2"/>
</dbReference>
<evidence type="ECO:0000256" key="1">
    <source>
        <dbReference type="SAM" id="MobiDB-lite"/>
    </source>
</evidence>
<evidence type="ECO:0000313" key="3">
    <source>
        <dbReference type="RefSeq" id="XP_025779869.1"/>
    </source>
</evidence>
<organism evidence="2 3">
    <name type="scientific">Puma concolor</name>
    <name type="common">Mountain lion</name>
    <name type="synonym">Felis concolor</name>
    <dbReference type="NCBI Taxonomy" id="9696"/>
    <lineage>
        <taxon>Eukaryota</taxon>
        <taxon>Metazoa</taxon>
        <taxon>Chordata</taxon>
        <taxon>Craniata</taxon>
        <taxon>Vertebrata</taxon>
        <taxon>Euteleostomi</taxon>
        <taxon>Mammalia</taxon>
        <taxon>Eutheria</taxon>
        <taxon>Laurasiatheria</taxon>
        <taxon>Carnivora</taxon>
        <taxon>Feliformia</taxon>
        <taxon>Felidae</taxon>
        <taxon>Felinae</taxon>
        <taxon>Puma</taxon>
    </lineage>
</organism>
<dbReference type="GeneID" id="112860875"/>
<feature type="compositionally biased region" description="Acidic residues" evidence="1">
    <location>
        <begin position="194"/>
        <end position="203"/>
    </location>
</feature>
<evidence type="ECO:0000313" key="2">
    <source>
        <dbReference type="Proteomes" id="UP000515131"/>
    </source>
</evidence>
<reference evidence="3" key="1">
    <citation type="submission" date="2025-08" db="UniProtKB">
        <authorList>
            <consortium name="RefSeq"/>
        </authorList>
    </citation>
    <scope>IDENTIFICATION</scope>
    <source>
        <tissue evidence="3">Blood</tissue>
    </source>
</reference>
<accession>A0A6P6HVV8</accession>
<dbReference type="PANTHER" id="PTHR34348:SF1">
    <property type="entry name" value="SURFEIT LOCUS PROTEIN 2"/>
    <property type="match status" value="1"/>
</dbReference>
<dbReference type="PANTHER" id="PTHR34348">
    <property type="entry name" value="SURFEIT LOCUS PROTEIN 2"/>
    <property type="match status" value="1"/>
</dbReference>